<reference evidence="5 6" key="1">
    <citation type="submission" date="2021-03" db="EMBL/GenBank/DDBJ databases">
        <title>Isolation and description of Capnocytophaga bilenii sp. nov., a novel Capnocytophaga species, isolated from a gingivitis subject.</title>
        <authorList>
            <person name="Antezack A."/>
            <person name="Monnet-Corti V."/>
            <person name="La Scola B."/>
        </authorList>
    </citation>
    <scope>NUCLEOTIDE SEQUENCE [LARGE SCALE GENOMIC DNA]</scope>
    <source>
        <strain evidence="5 6">Marseille-Q4570</strain>
    </source>
</reference>
<feature type="domain" description="J" evidence="4">
    <location>
        <begin position="5"/>
        <end position="70"/>
    </location>
</feature>
<dbReference type="Proteomes" id="UP000681610">
    <property type="component" value="Unassembled WGS sequence"/>
</dbReference>
<name>A0ABS3PWN6_9FLAO</name>
<dbReference type="RefSeq" id="WP_208058115.1">
    <property type="nucleotide sequence ID" value="NZ_JAGDYP010000002.1"/>
</dbReference>
<dbReference type="Gene3D" id="1.10.287.110">
    <property type="entry name" value="DnaJ domain"/>
    <property type="match status" value="1"/>
</dbReference>
<organism evidence="5 6">
    <name type="scientific">Capnocytophaga bilenii</name>
    <dbReference type="NCBI Taxonomy" id="2819369"/>
    <lineage>
        <taxon>Bacteria</taxon>
        <taxon>Pseudomonadati</taxon>
        <taxon>Bacteroidota</taxon>
        <taxon>Flavobacteriia</taxon>
        <taxon>Flavobacteriales</taxon>
        <taxon>Flavobacteriaceae</taxon>
        <taxon>Capnocytophaga</taxon>
    </lineage>
</organism>
<dbReference type="PROSITE" id="PS00636">
    <property type="entry name" value="DNAJ_1"/>
    <property type="match status" value="1"/>
</dbReference>
<dbReference type="PANTHER" id="PTHR44145">
    <property type="entry name" value="DNAJ HOMOLOG SUBFAMILY A MEMBER 3, MITOCHONDRIAL"/>
    <property type="match status" value="1"/>
</dbReference>
<dbReference type="InterPro" id="IPR051938">
    <property type="entry name" value="Apopto_cytoskel_mod"/>
</dbReference>
<dbReference type="InterPro" id="IPR036869">
    <property type="entry name" value="J_dom_sf"/>
</dbReference>
<dbReference type="InterPro" id="IPR001623">
    <property type="entry name" value="DnaJ_domain"/>
</dbReference>
<dbReference type="EMBL" id="JAGDYP010000002">
    <property type="protein sequence ID" value="MBO1883413.1"/>
    <property type="molecule type" value="Genomic_DNA"/>
</dbReference>
<sequence length="171" mass="19798">MILKDYYEILGVKQKATPEEIRDAYKKLAKAYHPDKHQGDAFFAEKFKSLQEAYAVLADEDKRREYDTKLAEQLNAQNTQKKQHTPTNNQQKNTAEQPSPSHSVVDLPTLVDMYFQKRVATVQARKFYDGFIATPRKRYISWLKFIIALLLLAANIALLHPTWGVFKDLLP</sequence>
<dbReference type="Pfam" id="PF00226">
    <property type="entry name" value="DnaJ"/>
    <property type="match status" value="1"/>
</dbReference>
<keyword evidence="1" id="KW-0143">Chaperone</keyword>
<proteinExistence type="predicted"/>
<keyword evidence="6" id="KW-1185">Reference proteome</keyword>
<dbReference type="PRINTS" id="PR00625">
    <property type="entry name" value="JDOMAIN"/>
</dbReference>
<keyword evidence="3" id="KW-0472">Membrane</keyword>
<evidence type="ECO:0000256" key="3">
    <source>
        <dbReference type="SAM" id="Phobius"/>
    </source>
</evidence>
<comment type="caution">
    <text evidence="5">The sequence shown here is derived from an EMBL/GenBank/DDBJ whole genome shotgun (WGS) entry which is preliminary data.</text>
</comment>
<dbReference type="PANTHER" id="PTHR44145:SF3">
    <property type="entry name" value="DNAJ HOMOLOG SUBFAMILY A MEMBER 3, MITOCHONDRIAL"/>
    <property type="match status" value="1"/>
</dbReference>
<evidence type="ECO:0000259" key="4">
    <source>
        <dbReference type="PROSITE" id="PS50076"/>
    </source>
</evidence>
<evidence type="ECO:0000256" key="1">
    <source>
        <dbReference type="ARBA" id="ARBA00023186"/>
    </source>
</evidence>
<dbReference type="CDD" id="cd06257">
    <property type="entry name" value="DnaJ"/>
    <property type="match status" value="1"/>
</dbReference>
<dbReference type="PROSITE" id="PS50076">
    <property type="entry name" value="DNAJ_2"/>
    <property type="match status" value="1"/>
</dbReference>
<keyword evidence="3" id="KW-1133">Transmembrane helix</keyword>
<feature type="transmembrane region" description="Helical" evidence="3">
    <location>
        <begin position="145"/>
        <end position="166"/>
    </location>
</feature>
<keyword evidence="3" id="KW-0812">Transmembrane</keyword>
<feature type="compositionally biased region" description="Polar residues" evidence="2">
    <location>
        <begin position="74"/>
        <end position="102"/>
    </location>
</feature>
<accession>A0ABS3PWN6</accession>
<feature type="region of interest" description="Disordered" evidence="2">
    <location>
        <begin position="73"/>
        <end position="104"/>
    </location>
</feature>
<dbReference type="SMART" id="SM00271">
    <property type="entry name" value="DnaJ"/>
    <property type="match status" value="1"/>
</dbReference>
<dbReference type="InterPro" id="IPR018253">
    <property type="entry name" value="DnaJ_domain_CS"/>
</dbReference>
<evidence type="ECO:0000313" key="5">
    <source>
        <dbReference type="EMBL" id="MBO1883413.1"/>
    </source>
</evidence>
<gene>
    <name evidence="5" type="ORF">J4N46_02990</name>
</gene>
<protein>
    <submittedName>
        <fullName evidence="5">J domain-containing protein</fullName>
    </submittedName>
</protein>
<dbReference type="SUPFAM" id="SSF46565">
    <property type="entry name" value="Chaperone J-domain"/>
    <property type="match status" value="1"/>
</dbReference>
<evidence type="ECO:0000313" key="6">
    <source>
        <dbReference type="Proteomes" id="UP000681610"/>
    </source>
</evidence>
<evidence type="ECO:0000256" key="2">
    <source>
        <dbReference type="SAM" id="MobiDB-lite"/>
    </source>
</evidence>